<name>A0A3R5WJP7_9BACT</name>
<comment type="caution">
    <text evidence="1">The sequence shown here is derived from an EMBL/GenBank/DDBJ whole genome shotgun (WGS) entry which is preliminary data.</text>
</comment>
<proteinExistence type="predicted"/>
<evidence type="ECO:0008006" key="3">
    <source>
        <dbReference type="Google" id="ProtNLM"/>
    </source>
</evidence>
<protein>
    <recommendedName>
        <fullName evidence="3">PD-(D/E)XK nuclease family protein</fullName>
    </recommendedName>
</protein>
<dbReference type="Proteomes" id="UP000283872">
    <property type="component" value="Unassembled WGS sequence"/>
</dbReference>
<reference evidence="1 2" key="1">
    <citation type="submission" date="2018-08" db="EMBL/GenBank/DDBJ databases">
        <title>A genome reference for cultivated species of the human gut microbiota.</title>
        <authorList>
            <person name="Zou Y."/>
            <person name="Xue W."/>
            <person name="Luo G."/>
        </authorList>
    </citation>
    <scope>NUCLEOTIDE SEQUENCE [LARGE SCALE GENOMIC DNA]</scope>
    <source>
        <strain evidence="1 2">AF24-12</strain>
    </source>
</reference>
<dbReference type="EMBL" id="QRVA01000001">
    <property type="protein sequence ID" value="RGS19768.1"/>
    <property type="molecule type" value="Genomic_DNA"/>
</dbReference>
<organism evidence="1 2">
    <name type="scientific">Segatella copri</name>
    <dbReference type="NCBI Taxonomy" id="165179"/>
    <lineage>
        <taxon>Bacteria</taxon>
        <taxon>Pseudomonadati</taxon>
        <taxon>Bacteroidota</taxon>
        <taxon>Bacteroidia</taxon>
        <taxon>Bacteroidales</taxon>
        <taxon>Prevotellaceae</taxon>
        <taxon>Segatella</taxon>
    </lineage>
</organism>
<evidence type="ECO:0000313" key="1">
    <source>
        <dbReference type="EMBL" id="RGS19768.1"/>
    </source>
</evidence>
<accession>A0A3R5WJP7</accession>
<evidence type="ECO:0000313" key="2">
    <source>
        <dbReference type="Proteomes" id="UP000283872"/>
    </source>
</evidence>
<sequence>MSVNWHEIKSMLENFNKFYWSSEMVNHISLINDLRLSTNIHETAHSRILYKLLCAHGKEKHQFLKMFLESVGLKLDIKKVEVKVEYKHIDVLIYDGKKYIIIENKVNHACDQDKQIETYIRSLYGKDVYVLYLVRSDNDKDPSEDSLSTERRKELEENVKYKKISYQTHILDWLRKCEKETNNENVILKSALVQYRDYIEELFKGMEIMNDKDIENFEKEVLGFSATKDSIVDPVALVEKIDETKQTMKILNEVIESYEKYLCEHYLEHFKDETQITEFRLNSSRQIEFCIKINGSRVQFIYDFLKHYQYVWFGAKYPLKRWNGEEFDSNTSKDIKKIIEGNRMDGYGLDKGDNYAKCVEDDFKNFYSDKEYFCKYCKDNESAIEEIKKYKEMIESLGTNNNGC</sequence>
<gene>
    <name evidence="1" type="ORF">DWY11_00655</name>
</gene>
<dbReference type="AlphaFoldDB" id="A0A3R5WJP7"/>